<dbReference type="Gene3D" id="3.40.50.12780">
    <property type="entry name" value="N-terminal domain of ligase-like"/>
    <property type="match status" value="1"/>
</dbReference>
<evidence type="ECO:0000313" key="4">
    <source>
        <dbReference type="EMBL" id="KAL1609894.1"/>
    </source>
</evidence>
<proteinExistence type="predicted"/>
<protein>
    <recommendedName>
        <fullName evidence="3">AMP-dependent synthetase/ligase domain-containing protein</fullName>
    </recommendedName>
</protein>
<evidence type="ECO:0000256" key="2">
    <source>
        <dbReference type="ARBA" id="ARBA00022553"/>
    </source>
</evidence>
<sequence length="581" mass="66057">MAHAIAPQRIHTDPKRGTVLVTAIEEKVKWSPNQTYMRYPTPNWEVDGYRTLTYGQYGDSINKVAHWLDENLGKATENDTVAYLGPNDLRYAVLWPAVVKTGRKLLVPDGRVTSEGLKTLLKATKAKIWISAEDDPLGPPTFLPTSLRKIALPSVEWCLNALSHEHYPYEKTWDEAKWDEILIIHTSGTTGLPKPIHHTNGWHACFRERELSKKHFPRGTVYDAWIGKSVLSSCPPQWLGGMVHYVDFPVYTDTICIIPPADHTAFSPEIFKKLLSRNVVDGIKCPPHTIHQLYGEADTQQLLKELQFIVYIGAALGKYTEGMSMRFSLTQRFLDQRIGDDLVEHTPVVPFIGSTETGKQVDLMPVNRKLWHTHDYVPESGSQMVRIGGVDAAADGSGDLHELVIDRPKDGEPTLFQHAFWNPQFHDVDRIETKELYSPIEDDDGRMRWIFRGRKDDLTKLDWLAKFHAQDLEKMIQQHPGVSSVFVGGEGRPTPYVIIEPRNVGIEGEKASALLDGLYESLSKSKDAHVEIRIPRENIFITKPGKPLKRNFKQTLMRKEVEKDYEVEIEEIYSQLAKLNT</sequence>
<dbReference type="InterPro" id="IPR042099">
    <property type="entry name" value="ANL_N_sf"/>
</dbReference>
<dbReference type="InterPro" id="IPR051414">
    <property type="entry name" value="Adenylate-forming_Reductase"/>
</dbReference>
<comment type="caution">
    <text evidence="4">The sequence shown here is derived from an EMBL/GenBank/DDBJ whole genome shotgun (WGS) entry which is preliminary data.</text>
</comment>
<accession>A0ABR3RZN3</accession>
<reference evidence="4 5" key="1">
    <citation type="submission" date="2024-02" db="EMBL/GenBank/DDBJ databases">
        <title>De novo assembly and annotation of 12 fungi associated with fruit tree decline syndrome in Ontario, Canada.</title>
        <authorList>
            <person name="Sulman M."/>
            <person name="Ellouze W."/>
            <person name="Ilyukhin E."/>
        </authorList>
    </citation>
    <scope>NUCLEOTIDE SEQUENCE [LARGE SCALE GENOMIC DNA]</scope>
    <source>
        <strain evidence="4 5">M42-189</strain>
    </source>
</reference>
<dbReference type="InterPro" id="IPR000873">
    <property type="entry name" value="AMP-dep_synth/lig_dom"/>
</dbReference>
<evidence type="ECO:0000313" key="5">
    <source>
        <dbReference type="Proteomes" id="UP001521785"/>
    </source>
</evidence>
<keyword evidence="5" id="KW-1185">Reference proteome</keyword>
<keyword evidence="2" id="KW-0597">Phosphoprotein</keyword>
<dbReference type="Pfam" id="PF00501">
    <property type="entry name" value="AMP-binding"/>
    <property type="match status" value="1"/>
</dbReference>
<organism evidence="4 5">
    <name type="scientific">Paraconiothyrium brasiliense</name>
    <dbReference type="NCBI Taxonomy" id="300254"/>
    <lineage>
        <taxon>Eukaryota</taxon>
        <taxon>Fungi</taxon>
        <taxon>Dikarya</taxon>
        <taxon>Ascomycota</taxon>
        <taxon>Pezizomycotina</taxon>
        <taxon>Dothideomycetes</taxon>
        <taxon>Pleosporomycetidae</taxon>
        <taxon>Pleosporales</taxon>
        <taxon>Massarineae</taxon>
        <taxon>Didymosphaeriaceae</taxon>
        <taxon>Paraconiothyrium</taxon>
    </lineage>
</organism>
<keyword evidence="1" id="KW-0596">Phosphopantetheine</keyword>
<dbReference type="PANTHER" id="PTHR43439">
    <property type="entry name" value="PHENYLACETATE-COENZYME A LIGASE"/>
    <property type="match status" value="1"/>
</dbReference>
<name>A0ABR3RZN3_9PLEO</name>
<evidence type="ECO:0000259" key="3">
    <source>
        <dbReference type="Pfam" id="PF00501"/>
    </source>
</evidence>
<feature type="domain" description="AMP-dependent synthetase/ligase" evidence="3">
    <location>
        <begin position="31"/>
        <end position="319"/>
    </location>
</feature>
<gene>
    <name evidence="4" type="ORF">SLS60_001559</name>
</gene>
<dbReference type="Pfam" id="PF23562">
    <property type="entry name" value="AMP-binding_C_3"/>
    <property type="match status" value="1"/>
</dbReference>
<dbReference type="SUPFAM" id="SSF56801">
    <property type="entry name" value="Acetyl-CoA synthetase-like"/>
    <property type="match status" value="1"/>
</dbReference>
<dbReference type="PROSITE" id="PS00455">
    <property type="entry name" value="AMP_BINDING"/>
    <property type="match status" value="1"/>
</dbReference>
<dbReference type="InterPro" id="IPR020845">
    <property type="entry name" value="AMP-binding_CS"/>
</dbReference>
<dbReference type="EMBL" id="JAKJXO020000002">
    <property type="protein sequence ID" value="KAL1609894.1"/>
    <property type="molecule type" value="Genomic_DNA"/>
</dbReference>
<evidence type="ECO:0000256" key="1">
    <source>
        <dbReference type="ARBA" id="ARBA00022450"/>
    </source>
</evidence>
<dbReference type="Proteomes" id="UP001521785">
    <property type="component" value="Unassembled WGS sequence"/>
</dbReference>
<dbReference type="PANTHER" id="PTHR43439:SF2">
    <property type="entry name" value="ENZYME, PUTATIVE (JCVI)-RELATED"/>
    <property type="match status" value="1"/>
</dbReference>